<proteinExistence type="inferred from homology"/>
<protein>
    <submittedName>
        <fullName evidence="6">ATP-binding cassette domain-containing protein</fullName>
    </submittedName>
</protein>
<gene>
    <name evidence="6" type="ORF">ACFO0C_46765</name>
</gene>
<dbReference type="SMART" id="SM00382">
    <property type="entry name" value="AAA"/>
    <property type="match status" value="1"/>
</dbReference>
<accession>A0ABV8JDA9</accession>
<evidence type="ECO:0000256" key="1">
    <source>
        <dbReference type="ARBA" id="ARBA00005417"/>
    </source>
</evidence>
<dbReference type="PANTHER" id="PTHR43335:SF4">
    <property type="entry name" value="ABC TRANSPORTER, ATP-BINDING PROTEIN"/>
    <property type="match status" value="1"/>
</dbReference>
<dbReference type="EMBL" id="JBHSBL010000037">
    <property type="protein sequence ID" value="MFC4072478.1"/>
    <property type="molecule type" value="Genomic_DNA"/>
</dbReference>
<evidence type="ECO:0000313" key="7">
    <source>
        <dbReference type="Proteomes" id="UP001595867"/>
    </source>
</evidence>
<feature type="domain" description="ABC transporter" evidence="5">
    <location>
        <begin position="2"/>
        <end position="227"/>
    </location>
</feature>
<keyword evidence="2" id="KW-0813">Transport</keyword>
<dbReference type="Pfam" id="PF00005">
    <property type="entry name" value="ABC_tran"/>
    <property type="match status" value="1"/>
</dbReference>
<dbReference type="Proteomes" id="UP001595867">
    <property type="component" value="Unassembled WGS sequence"/>
</dbReference>
<organism evidence="6 7">
    <name type="scientific">Actinoplanes subglobosus</name>
    <dbReference type="NCBI Taxonomy" id="1547892"/>
    <lineage>
        <taxon>Bacteria</taxon>
        <taxon>Bacillati</taxon>
        <taxon>Actinomycetota</taxon>
        <taxon>Actinomycetes</taxon>
        <taxon>Micromonosporales</taxon>
        <taxon>Micromonosporaceae</taxon>
        <taxon>Actinoplanes</taxon>
    </lineage>
</organism>
<dbReference type="InterPro" id="IPR027417">
    <property type="entry name" value="P-loop_NTPase"/>
</dbReference>
<comment type="caution">
    <text evidence="6">The sequence shown here is derived from an EMBL/GenBank/DDBJ whole genome shotgun (WGS) entry which is preliminary data.</text>
</comment>
<evidence type="ECO:0000313" key="6">
    <source>
        <dbReference type="EMBL" id="MFC4072478.1"/>
    </source>
</evidence>
<dbReference type="SUPFAM" id="SSF52540">
    <property type="entry name" value="P-loop containing nucleoside triphosphate hydrolases"/>
    <property type="match status" value="1"/>
</dbReference>
<keyword evidence="3" id="KW-0547">Nucleotide-binding</keyword>
<dbReference type="GO" id="GO:0005524">
    <property type="term" value="F:ATP binding"/>
    <property type="evidence" value="ECO:0007669"/>
    <property type="project" value="UniProtKB-KW"/>
</dbReference>
<comment type="similarity">
    <text evidence="1">Belongs to the ABC transporter superfamily.</text>
</comment>
<dbReference type="Gene3D" id="3.40.50.300">
    <property type="entry name" value="P-loop containing nucleotide triphosphate hydrolases"/>
    <property type="match status" value="1"/>
</dbReference>
<evidence type="ECO:0000256" key="2">
    <source>
        <dbReference type="ARBA" id="ARBA00022448"/>
    </source>
</evidence>
<dbReference type="InterPro" id="IPR003439">
    <property type="entry name" value="ABC_transporter-like_ATP-bd"/>
</dbReference>
<dbReference type="PROSITE" id="PS50893">
    <property type="entry name" value="ABC_TRANSPORTER_2"/>
    <property type="match status" value="1"/>
</dbReference>
<keyword evidence="7" id="KW-1185">Reference proteome</keyword>
<evidence type="ECO:0000259" key="5">
    <source>
        <dbReference type="PROSITE" id="PS50893"/>
    </source>
</evidence>
<dbReference type="RefSeq" id="WP_378073353.1">
    <property type="nucleotide sequence ID" value="NZ_JBHSBL010000037.1"/>
</dbReference>
<evidence type="ECO:0000256" key="3">
    <source>
        <dbReference type="ARBA" id="ARBA00022741"/>
    </source>
</evidence>
<dbReference type="InterPro" id="IPR003593">
    <property type="entry name" value="AAA+_ATPase"/>
</dbReference>
<name>A0ABV8JDA9_9ACTN</name>
<sequence length="312" mass="33138">MIEVREVTKRYGTKTAVDRLSFVARPGQVTGFLGPNGAGKSTTMRMVVGLDRPTSGEVLVNGRRYAEHAAPLREIGVLLEAKAVHPGRTAVSHLLGLARTHGIPRRRVDEVIDLAGLGQVAGKRVGGFSLGMGQRLGIAAALLGDPSVIMLDEPVNGLDPEGVLWVRNLLAGLAAEGRTVMLSSHLMSETALIAEHLVIVGRGRLLADTTVADLVAQAAGGGVRVATSHPGLLRDLLSRPGVTVTSTASEELRVNGLTSREIGMIAAEHRIPLYELVPHQVSLEEAFMDLTRDAVEYAATPETTRVLQEATR</sequence>
<evidence type="ECO:0000256" key="4">
    <source>
        <dbReference type="ARBA" id="ARBA00022840"/>
    </source>
</evidence>
<reference evidence="7" key="1">
    <citation type="journal article" date="2019" name="Int. J. Syst. Evol. Microbiol.">
        <title>The Global Catalogue of Microorganisms (GCM) 10K type strain sequencing project: providing services to taxonomists for standard genome sequencing and annotation.</title>
        <authorList>
            <consortium name="The Broad Institute Genomics Platform"/>
            <consortium name="The Broad Institute Genome Sequencing Center for Infectious Disease"/>
            <person name="Wu L."/>
            <person name="Ma J."/>
        </authorList>
    </citation>
    <scope>NUCLEOTIDE SEQUENCE [LARGE SCALE GENOMIC DNA]</scope>
    <source>
        <strain evidence="7">TBRC 5832</strain>
    </source>
</reference>
<keyword evidence="4 6" id="KW-0067">ATP-binding</keyword>
<dbReference type="PANTHER" id="PTHR43335">
    <property type="entry name" value="ABC TRANSPORTER, ATP-BINDING PROTEIN"/>
    <property type="match status" value="1"/>
</dbReference>